<protein>
    <submittedName>
        <fullName evidence="2">Uncharacterized protein</fullName>
    </submittedName>
</protein>
<dbReference type="EMBL" id="KI657604">
    <property type="protein sequence ID" value="ETN86112.1"/>
    <property type="molecule type" value="Genomic_DNA"/>
</dbReference>
<dbReference type="Proteomes" id="UP000053676">
    <property type="component" value="Unassembled WGS sequence"/>
</dbReference>
<keyword evidence="1" id="KW-0472">Membrane</keyword>
<evidence type="ECO:0000256" key="1">
    <source>
        <dbReference type="SAM" id="Phobius"/>
    </source>
</evidence>
<name>W2TYK7_NECAM</name>
<accession>W2TYK7</accession>
<keyword evidence="1" id="KW-0812">Transmembrane</keyword>
<keyword evidence="3" id="KW-1185">Reference proteome</keyword>
<keyword evidence="1" id="KW-1133">Transmembrane helix</keyword>
<dbReference type="KEGG" id="nai:NECAME_06085"/>
<evidence type="ECO:0000313" key="3">
    <source>
        <dbReference type="Proteomes" id="UP000053676"/>
    </source>
</evidence>
<dbReference type="AlphaFoldDB" id="W2TYK7"/>
<gene>
    <name evidence="2" type="ORF">NECAME_06085</name>
</gene>
<sequence>MYWEMYWNRNSCPWCYRCCMARRRFRIAAVFVIVGIRPITLLKNLPPLSAVDSPQFQGTTARAWLRHVVPPPLHRYVMCDNSSRKPCG</sequence>
<organism evidence="2 3">
    <name type="scientific">Necator americanus</name>
    <name type="common">Human hookworm</name>
    <dbReference type="NCBI Taxonomy" id="51031"/>
    <lineage>
        <taxon>Eukaryota</taxon>
        <taxon>Metazoa</taxon>
        <taxon>Ecdysozoa</taxon>
        <taxon>Nematoda</taxon>
        <taxon>Chromadorea</taxon>
        <taxon>Rhabditida</taxon>
        <taxon>Rhabditina</taxon>
        <taxon>Rhabditomorpha</taxon>
        <taxon>Strongyloidea</taxon>
        <taxon>Ancylostomatidae</taxon>
        <taxon>Bunostominae</taxon>
        <taxon>Necator</taxon>
    </lineage>
</organism>
<proteinExistence type="predicted"/>
<evidence type="ECO:0000313" key="2">
    <source>
        <dbReference type="EMBL" id="ETN86112.1"/>
    </source>
</evidence>
<reference evidence="3" key="1">
    <citation type="journal article" date="2014" name="Nat. Genet.">
        <title>Genome of the human hookworm Necator americanus.</title>
        <authorList>
            <person name="Tang Y.T."/>
            <person name="Gao X."/>
            <person name="Rosa B.A."/>
            <person name="Abubucker S."/>
            <person name="Hallsworth-Pepin K."/>
            <person name="Martin J."/>
            <person name="Tyagi R."/>
            <person name="Heizer E."/>
            <person name="Zhang X."/>
            <person name="Bhonagiri-Palsikar V."/>
            <person name="Minx P."/>
            <person name="Warren W.C."/>
            <person name="Wang Q."/>
            <person name="Zhan B."/>
            <person name="Hotez P.J."/>
            <person name="Sternberg P.W."/>
            <person name="Dougall A."/>
            <person name="Gaze S.T."/>
            <person name="Mulvenna J."/>
            <person name="Sotillo J."/>
            <person name="Ranganathan S."/>
            <person name="Rabelo E.M."/>
            <person name="Wilson R.K."/>
            <person name="Felgner P.L."/>
            <person name="Bethony J."/>
            <person name="Hawdon J.M."/>
            <person name="Gasser R.B."/>
            <person name="Loukas A."/>
            <person name="Mitreva M."/>
        </authorList>
    </citation>
    <scope>NUCLEOTIDE SEQUENCE [LARGE SCALE GENOMIC DNA]</scope>
</reference>
<feature type="transmembrane region" description="Helical" evidence="1">
    <location>
        <begin position="25"/>
        <end position="42"/>
    </location>
</feature>